<evidence type="ECO:0000256" key="4">
    <source>
        <dbReference type="ARBA" id="ARBA00022946"/>
    </source>
</evidence>
<reference evidence="8" key="1">
    <citation type="submission" date="2025-08" db="UniProtKB">
        <authorList>
            <consortium name="Ensembl"/>
        </authorList>
    </citation>
    <scope>IDENTIFICATION</scope>
</reference>
<evidence type="ECO:0000256" key="3">
    <source>
        <dbReference type="ARBA" id="ARBA00022792"/>
    </source>
</evidence>
<reference evidence="8" key="2">
    <citation type="submission" date="2025-09" db="UniProtKB">
        <authorList>
            <consortium name="Ensembl"/>
        </authorList>
    </citation>
    <scope>IDENTIFICATION</scope>
</reference>
<dbReference type="PANTHER" id="PTHR31107">
    <property type="entry name" value="APOPTOGENIC PROTEIN 1, MITOCHONDRIAL"/>
    <property type="match status" value="1"/>
</dbReference>
<organism evidence="8 9">
    <name type="scientific">Hippocampus comes</name>
    <name type="common">Tiger tail seahorse</name>
    <dbReference type="NCBI Taxonomy" id="109280"/>
    <lineage>
        <taxon>Eukaryota</taxon>
        <taxon>Metazoa</taxon>
        <taxon>Chordata</taxon>
        <taxon>Craniata</taxon>
        <taxon>Vertebrata</taxon>
        <taxon>Euteleostomi</taxon>
        <taxon>Actinopterygii</taxon>
        <taxon>Neopterygii</taxon>
        <taxon>Teleostei</taxon>
        <taxon>Neoteleostei</taxon>
        <taxon>Acanthomorphata</taxon>
        <taxon>Syngnathiaria</taxon>
        <taxon>Syngnathiformes</taxon>
        <taxon>Syngnathoidei</taxon>
        <taxon>Syngnathidae</taxon>
        <taxon>Hippocampus</taxon>
    </lineage>
</organism>
<evidence type="ECO:0000256" key="1">
    <source>
        <dbReference type="ARBA" id="ARBA00004443"/>
    </source>
</evidence>
<evidence type="ECO:0000256" key="5">
    <source>
        <dbReference type="ARBA" id="ARBA00023128"/>
    </source>
</evidence>
<dbReference type="GeneTree" id="ENSGT00390000008212"/>
<dbReference type="Pfam" id="PF10231">
    <property type="entry name" value="COA8"/>
    <property type="match status" value="1"/>
</dbReference>
<evidence type="ECO:0000256" key="6">
    <source>
        <dbReference type="ARBA" id="ARBA00023136"/>
    </source>
</evidence>
<protein>
    <submittedName>
        <fullName evidence="8">Cytochrome c oxidase assembly factor 8</fullName>
    </submittedName>
</protein>
<keyword evidence="4" id="KW-0809">Transit peptide</keyword>
<dbReference type="Ensembl" id="ENSHCOT00000014294.1">
    <property type="protein sequence ID" value="ENSHCOP00000000129.1"/>
    <property type="gene ID" value="ENSHCOG00000000883.1"/>
</dbReference>
<keyword evidence="6" id="KW-0472">Membrane</keyword>
<dbReference type="AlphaFoldDB" id="A0A3Q3D1K0"/>
<dbReference type="STRING" id="109280.ENSHCOP00000000129"/>
<feature type="region of interest" description="Disordered" evidence="7">
    <location>
        <begin position="36"/>
        <end position="65"/>
    </location>
</feature>
<dbReference type="OrthoDB" id="6246201at2759"/>
<dbReference type="PANTHER" id="PTHR31107:SF2">
    <property type="entry name" value="CYTOCHROME C OXIDASE ASSEMBLY FACTOR 8"/>
    <property type="match status" value="1"/>
</dbReference>
<dbReference type="OMA" id="AWNQEFW"/>
<accession>A0A3Q3D1K0</accession>
<evidence type="ECO:0000256" key="7">
    <source>
        <dbReference type="SAM" id="MobiDB-lite"/>
    </source>
</evidence>
<keyword evidence="5" id="KW-0496">Mitochondrion</keyword>
<dbReference type="RefSeq" id="XP_019733920.1">
    <property type="nucleotide sequence ID" value="XM_019878361.1"/>
</dbReference>
<dbReference type="GO" id="GO:0097193">
    <property type="term" value="P:intrinsic apoptotic signaling pathway"/>
    <property type="evidence" value="ECO:0007669"/>
    <property type="project" value="InterPro"/>
</dbReference>
<evidence type="ECO:0000313" key="9">
    <source>
        <dbReference type="Proteomes" id="UP000264820"/>
    </source>
</evidence>
<keyword evidence="9" id="KW-1185">Reference proteome</keyword>
<proteinExistence type="inferred from homology"/>
<feature type="compositionally biased region" description="Basic and acidic residues" evidence="7">
    <location>
        <begin position="36"/>
        <end position="45"/>
    </location>
</feature>
<comment type="similarity">
    <text evidence="2">Belongs to the COA8 family.</text>
</comment>
<dbReference type="Proteomes" id="UP000264820">
    <property type="component" value="Unplaced"/>
</dbReference>
<dbReference type="CTD" id="84334"/>
<evidence type="ECO:0000313" key="8">
    <source>
        <dbReference type="Ensembl" id="ENSHCOP00000000129.1"/>
    </source>
</evidence>
<evidence type="ECO:0000256" key="2">
    <source>
        <dbReference type="ARBA" id="ARBA00005453"/>
    </source>
</evidence>
<sequence>MSVRVAVECLTWRRWSCLRGRQSVMAAASRRECSKLATKQQDKLPKRSTFPPAPSATHDWIGPPNPLSNMRPIVYRVPPNESVLERRLRNMRQETEDWNHQFWSQQNLTFGKEKDAFIVSQLKANGLTERDQQGRRRTLTSEEMSVFYKDFLDKNRQRHINYNKEWYRRNLSITFLMARVALHNLWKRVGRTKRRNTPAT</sequence>
<name>A0A3Q3D1K0_HIPCM</name>
<keyword evidence="3" id="KW-0999">Mitochondrion inner membrane</keyword>
<comment type="subcellular location">
    <subcellularLocation>
        <location evidence="1">Mitochondrion inner membrane</location>
        <topology evidence="1">Peripheral membrane protein</topology>
        <orientation evidence="1">Matrix side</orientation>
    </subcellularLocation>
</comment>
<dbReference type="GeneID" id="109520834"/>
<dbReference type="GO" id="GO:0005743">
    <property type="term" value="C:mitochondrial inner membrane"/>
    <property type="evidence" value="ECO:0007669"/>
    <property type="project" value="UniProtKB-SubCell"/>
</dbReference>
<dbReference type="InterPro" id="IPR018796">
    <property type="entry name" value="COA8"/>
</dbReference>